<reference evidence="3" key="1">
    <citation type="submission" date="2012-07" db="EMBL/GenBank/DDBJ databases">
        <title>Genome of the Chinese tree shrew, a rising model animal genetically related to primates.</title>
        <authorList>
            <person name="Zhang G."/>
            <person name="Fan Y."/>
            <person name="Yao Y."/>
            <person name="Huang Z."/>
        </authorList>
    </citation>
    <scope>NUCLEOTIDE SEQUENCE [LARGE SCALE GENOMIC DNA]</scope>
</reference>
<accession>L9KRV6</accession>
<dbReference type="GO" id="GO:0002181">
    <property type="term" value="P:cytoplasmic translation"/>
    <property type="evidence" value="ECO:0007669"/>
    <property type="project" value="TreeGrafter"/>
</dbReference>
<dbReference type="GO" id="GO:0000027">
    <property type="term" value="P:ribosomal large subunit assembly"/>
    <property type="evidence" value="ECO:0007669"/>
    <property type="project" value="TreeGrafter"/>
</dbReference>
<keyword evidence="3" id="KW-1185">Reference proteome</keyword>
<keyword evidence="2" id="KW-0687">Ribonucleoprotein</keyword>
<gene>
    <name evidence="2" type="ORF">TREES_T100005302</name>
</gene>
<comment type="subunit">
    <text evidence="1">Component of the large ribosomal subunit. May bind IPO9 with low affinity.</text>
</comment>
<dbReference type="GO" id="GO:0003735">
    <property type="term" value="F:structural constituent of ribosome"/>
    <property type="evidence" value="ECO:0007669"/>
    <property type="project" value="InterPro"/>
</dbReference>
<dbReference type="GO" id="GO:0003723">
    <property type="term" value="F:RNA binding"/>
    <property type="evidence" value="ECO:0007669"/>
    <property type="project" value="TreeGrafter"/>
</dbReference>
<dbReference type="PANTHER" id="PTHR10715">
    <property type="entry name" value="60S RIBOSOMAL PROTEIN L6"/>
    <property type="match status" value="1"/>
</dbReference>
<name>L9KRV6_TUPCH</name>
<keyword evidence="2" id="KW-0689">Ribosomal protein</keyword>
<evidence type="ECO:0000313" key="2">
    <source>
        <dbReference type="EMBL" id="ELW65680.1"/>
    </source>
</evidence>
<dbReference type="SUPFAM" id="SSF50104">
    <property type="entry name" value="Translation proteins SH3-like domain"/>
    <property type="match status" value="1"/>
</dbReference>
<dbReference type="GO" id="GO:0022625">
    <property type="term" value="C:cytosolic large ribosomal subunit"/>
    <property type="evidence" value="ECO:0007669"/>
    <property type="project" value="TreeGrafter"/>
</dbReference>
<dbReference type="InParanoid" id="L9KRV6"/>
<evidence type="ECO:0000313" key="3">
    <source>
        <dbReference type="Proteomes" id="UP000011518"/>
    </source>
</evidence>
<dbReference type="STRING" id="246437.L9KRV6"/>
<dbReference type="InterPro" id="IPR000915">
    <property type="entry name" value="60S_ribosomal_eL6"/>
</dbReference>
<dbReference type="InterPro" id="IPR008991">
    <property type="entry name" value="Translation_prot_SH3-like_sf"/>
</dbReference>
<dbReference type="Pfam" id="PF01159">
    <property type="entry name" value="Ribosomal_L6e"/>
    <property type="match status" value="1"/>
</dbReference>
<dbReference type="PANTHER" id="PTHR10715:SF0">
    <property type="entry name" value="LARGE RIBOSOMAL SUBUNIT PROTEIN EL6"/>
    <property type="match status" value="1"/>
</dbReference>
<evidence type="ECO:0000256" key="1">
    <source>
        <dbReference type="ARBA" id="ARBA00046388"/>
    </source>
</evidence>
<dbReference type="Proteomes" id="UP000011518">
    <property type="component" value="Unassembled WGS sequence"/>
</dbReference>
<organism evidence="2 3">
    <name type="scientific">Tupaia chinensis</name>
    <name type="common">Chinese tree shrew</name>
    <name type="synonym">Tupaia belangeri chinensis</name>
    <dbReference type="NCBI Taxonomy" id="246437"/>
    <lineage>
        <taxon>Eukaryota</taxon>
        <taxon>Metazoa</taxon>
        <taxon>Chordata</taxon>
        <taxon>Craniata</taxon>
        <taxon>Vertebrata</taxon>
        <taxon>Euteleostomi</taxon>
        <taxon>Mammalia</taxon>
        <taxon>Eutheria</taxon>
        <taxon>Euarchontoglires</taxon>
        <taxon>Scandentia</taxon>
        <taxon>Tupaiidae</taxon>
        <taxon>Tupaia</taxon>
    </lineage>
</organism>
<reference evidence="3" key="2">
    <citation type="journal article" date="2013" name="Nat. Commun.">
        <title>Genome of the Chinese tree shrew.</title>
        <authorList>
            <person name="Fan Y."/>
            <person name="Huang Z.Y."/>
            <person name="Cao C.C."/>
            <person name="Chen C.S."/>
            <person name="Chen Y.X."/>
            <person name="Fan D.D."/>
            <person name="He J."/>
            <person name="Hou H.L."/>
            <person name="Hu L."/>
            <person name="Hu X.T."/>
            <person name="Jiang X.T."/>
            <person name="Lai R."/>
            <person name="Lang Y.S."/>
            <person name="Liang B."/>
            <person name="Liao S.G."/>
            <person name="Mu D."/>
            <person name="Ma Y.Y."/>
            <person name="Niu Y.Y."/>
            <person name="Sun X.Q."/>
            <person name="Xia J.Q."/>
            <person name="Xiao J."/>
            <person name="Xiong Z.Q."/>
            <person name="Xu L."/>
            <person name="Yang L."/>
            <person name="Zhang Y."/>
            <person name="Zhao W."/>
            <person name="Zhao X.D."/>
            <person name="Zheng Y.T."/>
            <person name="Zhou J.M."/>
            <person name="Zhu Y.B."/>
            <person name="Zhang G.J."/>
            <person name="Wang J."/>
            <person name="Yao Y.G."/>
        </authorList>
    </citation>
    <scope>NUCLEOTIDE SEQUENCE [LARGE SCALE GENOMIC DNA]</scope>
</reference>
<protein>
    <submittedName>
        <fullName evidence="2">60S ribosomal protein L6</fullName>
    </submittedName>
</protein>
<dbReference type="AlphaFoldDB" id="L9KRV6"/>
<proteinExistence type="predicted"/>
<sequence length="130" mass="15384">MPQRQESGFPEELNRGLLLLVTGPLILNQIPRYRIHQKFVIATFTKIDISKIKIPKHLSDAYFKKKKLQKPRCQEGEIFNIEKEKYEITEQRKVDQKAVDCRFYQKSKLFLSSRATYNLCLSSKMEFILT</sequence>
<dbReference type="EMBL" id="KB320678">
    <property type="protein sequence ID" value="ELW65680.1"/>
    <property type="molecule type" value="Genomic_DNA"/>
</dbReference>